<accession>A0A1Y1ZUH8</accession>
<dbReference type="AlphaFoldDB" id="A0A1Y1ZUH8"/>
<dbReference type="OrthoDB" id="184880at2759"/>
<comment type="caution">
    <text evidence="1">The sequence shown here is derived from an EMBL/GenBank/DDBJ whole genome shotgun (WGS) entry which is preliminary data.</text>
</comment>
<dbReference type="Gene3D" id="3.40.50.150">
    <property type="entry name" value="Vaccinia Virus protein VP39"/>
    <property type="match status" value="1"/>
</dbReference>
<evidence type="ECO:0000313" key="2">
    <source>
        <dbReference type="Proteomes" id="UP000193144"/>
    </source>
</evidence>
<keyword evidence="1" id="KW-0808">Transferase</keyword>
<gene>
    <name evidence="1" type="ORF">BCR34DRAFT_480270</name>
</gene>
<dbReference type="STRING" id="1231657.A0A1Y1ZUH8"/>
<dbReference type="GO" id="GO:0032259">
    <property type="term" value="P:methylation"/>
    <property type="evidence" value="ECO:0007669"/>
    <property type="project" value="UniProtKB-KW"/>
</dbReference>
<dbReference type="Proteomes" id="UP000193144">
    <property type="component" value="Unassembled WGS sequence"/>
</dbReference>
<sequence>MGSNIDQFHEVYLDSKKKKQVAEFHRYRVQHALHKSEFPGSMIVVPLPKNEPIRILDSATGEGIWMIEELQNYPNATFVGTDIEVAGFDEHKDISDQISFRQQSILDPWPESDLNAYDLVHQRYGFTNILFNKCASAVKGLLQLVKPGGYIQLVDANLMGFERGTGHEGISTMMDFMGKFFEQGGMDLSSGPKLESWLRAAGAEDVEVKAMSFPMGKCAKTKRLAKLSAWNMMTLVDNFAFVCEQIPGFWYTQDQFGQLSVAVEEELKTVGNTWKFWVVTGRRRLE</sequence>
<keyword evidence="2" id="KW-1185">Reference proteome</keyword>
<dbReference type="SUPFAM" id="SSF53335">
    <property type="entry name" value="S-adenosyl-L-methionine-dependent methyltransferases"/>
    <property type="match status" value="1"/>
</dbReference>
<dbReference type="GO" id="GO:0008168">
    <property type="term" value="F:methyltransferase activity"/>
    <property type="evidence" value="ECO:0007669"/>
    <property type="project" value="UniProtKB-KW"/>
</dbReference>
<dbReference type="EMBL" id="MCFA01000037">
    <property type="protein sequence ID" value="ORY13906.1"/>
    <property type="molecule type" value="Genomic_DNA"/>
</dbReference>
<reference evidence="1 2" key="1">
    <citation type="submission" date="2016-07" db="EMBL/GenBank/DDBJ databases">
        <title>Pervasive Adenine N6-methylation of Active Genes in Fungi.</title>
        <authorList>
            <consortium name="DOE Joint Genome Institute"/>
            <person name="Mondo S.J."/>
            <person name="Dannebaum R.O."/>
            <person name="Kuo R.C."/>
            <person name="Labutti K."/>
            <person name="Haridas S."/>
            <person name="Kuo A."/>
            <person name="Salamov A."/>
            <person name="Ahrendt S.R."/>
            <person name="Lipzen A."/>
            <person name="Sullivan W."/>
            <person name="Andreopoulos W.B."/>
            <person name="Clum A."/>
            <person name="Lindquist E."/>
            <person name="Daum C."/>
            <person name="Ramamoorthy G.K."/>
            <person name="Gryganskyi A."/>
            <person name="Culley D."/>
            <person name="Magnuson J.K."/>
            <person name="James T.Y."/>
            <person name="O'Malley M.A."/>
            <person name="Stajich J.E."/>
            <person name="Spatafora J.W."/>
            <person name="Visel A."/>
            <person name="Grigoriev I.V."/>
        </authorList>
    </citation>
    <scope>NUCLEOTIDE SEQUENCE [LARGE SCALE GENOMIC DNA]</scope>
    <source>
        <strain evidence="1 2">CBS 115471</strain>
    </source>
</reference>
<dbReference type="Pfam" id="PF13489">
    <property type="entry name" value="Methyltransf_23"/>
    <property type="match status" value="1"/>
</dbReference>
<dbReference type="InterPro" id="IPR029063">
    <property type="entry name" value="SAM-dependent_MTases_sf"/>
</dbReference>
<evidence type="ECO:0000313" key="1">
    <source>
        <dbReference type="EMBL" id="ORY13906.1"/>
    </source>
</evidence>
<keyword evidence="1" id="KW-0489">Methyltransferase</keyword>
<proteinExistence type="predicted"/>
<protein>
    <submittedName>
        <fullName evidence="1">Methyltransferase GliN</fullName>
    </submittedName>
</protein>
<organism evidence="1 2">
    <name type="scientific">Clohesyomyces aquaticus</name>
    <dbReference type="NCBI Taxonomy" id="1231657"/>
    <lineage>
        <taxon>Eukaryota</taxon>
        <taxon>Fungi</taxon>
        <taxon>Dikarya</taxon>
        <taxon>Ascomycota</taxon>
        <taxon>Pezizomycotina</taxon>
        <taxon>Dothideomycetes</taxon>
        <taxon>Pleosporomycetidae</taxon>
        <taxon>Pleosporales</taxon>
        <taxon>Lindgomycetaceae</taxon>
        <taxon>Clohesyomyces</taxon>
    </lineage>
</organism>
<name>A0A1Y1ZUH8_9PLEO</name>